<reference evidence="4" key="1">
    <citation type="submission" date="2017-04" db="EMBL/GenBank/DDBJ databases">
        <title>Genome evolution of the luminous symbionts of deep sea anglerfish.</title>
        <authorList>
            <person name="Hendry T.A."/>
        </authorList>
    </citation>
    <scope>NUCLEOTIDE SEQUENCE [LARGE SCALE GENOMIC DNA]</scope>
</reference>
<feature type="transmembrane region" description="Helical" evidence="1">
    <location>
        <begin position="12"/>
        <end position="34"/>
    </location>
</feature>
<accession>A0A291BAG7</accession>
<gene>
    <name evidence="3" type="ORF">BTN50_1536</name>
</gene>
<dbReference type="Pfam" id="PF13737">
    <property type="entry name" value="DDE_Tnp_1_5"/>
    <property type="match status" value="1"/>
</dbReference>
<proteinExistence type="predicted"/>
<keyword evidence="1" id="KW-0472">Membrane</keyword>
<organism evidence="3 4">
    <name type="scientific">Candidatus Enterovibrio altilux</name>
    <dbReference type="NCBI Taxonomy" id="1927128"/>
    <lineage>
        <taxon>Bacteria</taxon>
        <taxon>Pseudomonadati</taxon>
        <taxon>Pseudomonadota</taxon>
        <taxon>Gammaproteobacteria</taxon>
        <taxon>Vibrionales</taxon>
        <taxon>Vibrionaceae</taxon>
        <taxon>Enterovibrio</taxon>
    </lineage>
</organism>
<sequence length="48" mass="5535">MVKYVFSMPLRGLHGFINPVFKLVQLPLSCLYYLCISKRAKAVNVTFK</sequence>
<dbReference type="InterPro" id="IPR025668">
    <property type="entry name" value="Tnp_DDE_dom"/>
</dbReference>
<evidence type="ECO:0000313" key="4">
    <source>
        <dbReference type="Proteomes" id="UP000218160"/>
    </source>
</evidence>
<evidence type="ECO:0000256" key="1">
    <source>
        <dbReference type="SAM" id="Phobius"/>
    </source>
</evidence>
<evidence type="ECO:0000313" key="3">
    <source>
        <dbReference type="EMBL" id="ATF10009.1"/>
    </source>
</evidence>
<keyword evidence="1" id="KW-1133">Transmembrane helix</keyword>
<evidence type="ECO:0000259" key="2">
    <source>
        <dbReference type="Pfam" id="PF13737"/>
    </source>
</evidence>
<dbReference type="KEGG" id="elux:BTN50_1536"/>
<keyword evidence="4" id="KW-1185">Reference proteome</keyword>
<dbReference type="Proteomes" id="UP000218160">
    <property type="component" value="Chromosome 1"/>
</dbReference>
<protein>
    <submittedName>
        <fullName evidence="3">Mobile element protein</fullName>
    </submittedName>
</protein>
<dbReference type="EMBL" id="CP020660">
    <property type="protein sequence ID" value="ATF10009.1"/>
    <property type="molecule type" value="Genomic_DNA"/>
</dbReference>
<feature type="domain" description="Transposase DDE" evidence="2">
    <location>
        <begin position="1"/>
        <end position="47"/>
    </location>
</feature>
<dbReference type="AlphaFoldDB" id="A0A291BAG7"/>
<keyword evidence="1" id="KW-0812">Transmembrane</keyword>
<name>A0A291BAG7_9GAMM</name>